<proteinExistence type="predicted"/>
<organism evidence="2 3">
    <name type="scientific">Alternaria alternata</name>
    <name type="common">Alternaria rot fungus</name>
    <name type="synonym">Torula alternata</name>
    <dbReference type="NCBI Taxonomy" id="5599"/>
    <lineage>
        <taxon>Eukaryota</taxon>
        <taxon>Fungi</taxon>
        <taxon>Dikarya</taxon>
        <taxon>Ascomycota</taxon>
        <taxon>Pezizomycotina</taxon>
        <taxon>Dothideomycetes</taxon>
        <taxon>Pleosporomycetidae</taxon>
        <taxon>Pleosporales</taxon>
        <taxon>Pleosporineae</taxon>
        <taxon>Pleosporaceae</taxon>
        <taxon>Alternaria</taxon>
        <taxon>Alternaria sect. Alternaria</taxon>
        <taxon>Alternaria alternata complex</taxon>
    </lineage>
</organism>
<dbReference type="GeneID" id="29117023"/>
<accession>A0A177D9Q4</accession>
<feature type="region of interest" description="Disordered" evidence="1">
    <location>
        <begin position="200"/>
        <end position="229"/>
    </location>
</feature>
<sequence>MSSSIFCKARSSLARRVAPVTLLEASKFSQAIEQPLRSALPLTRYLHTQIPANEPSNCTRRPQRRPEAMTRLRRLPGYGTKAHNGRYELDNSRIRPVARWRHCREQRADTTNTSHCKERFHPVWAGLLGAILIVESLNPNSRPMYTSTERLFDWLGLNRSNEHEAQEDHTKSNSFHHCLSGLPHCAYCDEHIIPVDNGARSIRDGRESDESVAKDASEGHEAATPIDKAGSGLPSLSTIRLRWVYWPTSED</sequence>
<dbReference type="KEGG" id="aalt:CC77DRAFT_378944"/>
<evidence type="ECO:0000313" key="2">
    <source>
        <dbReference type="EMBL" id="OAG16494.1"/>
    </source>
</evidence>
<dbReference type="AlphaFoldDB" id="A0A177D9Q4"/>
<dbReference type="Proteomes" id="UP000077248">
    <property type="component" value="Unassembled WGS sequence"/>
</dbReference>
<name>A0A177D9Q4_ALTAL</name>
<reference evidence="2 3" key="1">
    <citation type="submission" date="2016-05" db="EMBL/GenBank/DDBJ databases">
        <title>Comparative analysis of secretome profiles of manganese(II)-oxidizing ascomycete fungi.</title>
        <authorList>
            <consortium name="DOE Joint Genome Institute"/>
            <person name="Zeiner C.A."/>
            <person name="Purvine S.O."/>
            <person name="Zink E.M."/>
            <person name="Wu S."/>
            <person name="Pasa-Tolic L."/>
            <person name="Chaput D.L."/>
            <person name="Haridas S."/>
            <person name="Grigoriev I.V."/>
            <person name="Santelli C.M."/>
            <person name="Hansel C.M."/>
        </authorList>
    </citation>
    <scope>NUCLEOTIDE SEQUENCE [LARGE SCALE GENOMIC DNA]</scope>
    <source>
        <strain evidence="2 3">SRC1lrK2f</strain>
    </source>
</reference>
<keyword evidence="3" id="KW-1185">Reference proteome</keyword>
<dbReference type="RefSeq" id="XP_018381915.1">
    <property type="nucleotide sequence ID" value="XM_018531429.1"/>
</dbReference>
<evidence type="ECO:0000256" key="1">
    <source>
        <dbReference type="SAM" id="MobiDB-lite"/>
    </source>
</evidence>
<feature type="compositionally biased region" description="Basic and acidic residues" evidence="1">
    <location>
        <begin position="201"/>
        <end position="221"/>
    </location>
</feature>
<dbReference type="VEuPathDB" id="FungiDB:CC77DRAFT_378944"/>
<dbReference type="EMBL" id="KV441489">
    <property type="protein sequence ID" value="OAG16494.1"/>
    <property type="molecule type" value="Genomic_DNA"/>
</dbReference>
<evidence type="ECO:0000313" key="3">
    <source>
        <dbReference type="Proteomes" id="UP000077248"/>
    </source>
</evidence>
<protein>
    <submittedName>
        <fullName evidence="2">Uncharacterized protein</fullName>
    </submittedName>
</protein>
<gene>
    <name evidence="2" type="ORF">CC77DRAFT_378944</name>
</gene>